<keyword evidence="2" id="KW-1185">Reference proteome</keyword>
<organism evidence="1 2">
    <name type="scientific">Eretmocerus hayati</name>
    <dbReference type="NCBI Taxonomy" id="131215"/>
    <lineage>
        <taxon>Eukaryota</taxon>
        <taxon>Metazoa</taxon>
        <taxon>Ecdysozoa</taxon>
        <taxon>Arthropoda</taxon>
        <taxon>Hexapoda</taxon>
        <taxon>Insecta</taxon>
        <taxon>Pterygota</taxon>
        <taxon>Neoptera</taxon>
        <taxon>Endopterygota</taxon>
        <taxon>Hymenoptera</taxon>
        <taxon>Apocrita</taxon>
        <taxon>Proctotrupomorpha</taxon>
        <taxon>Chalcidoidea</taxon>
        <taxon>Aphelinidae</taxon>
        <taxon>Aphelininae</taxon>
        <taxon>Eretmocerus</taxon>
    </lineage>
</organism>
<proteinExistence type="predicted"/>
<feature type="non-terminal residue" evidence="1">
    <location>
        <position position="1"/>
    </location>
</feature>
<comment type="caution">
    <text evidence="1">The sequence shown here is derived from an EMBL/GenBank/DDBJ whole genome shotgun (WGS) entry which is preliminary data.</text>
</comment>
<evidence type="ECO:0000313" key="2">
    <source>
        <dbReference type="Proteomes" id="UP001239111"/>
    </source>
</evidence>
<sequence>SIWRSIRRISNQYYPITRIWMVSEAIYSIRHPDDFKILLTSPKAVQKGWPYNLITPWLQEGLVTSSGEKWHHRRKILTSAFHFKILDLYIEIVQEHGKNMVQELLAGGQEKVRDLKQLFSKIALVIVCESAMGVSLDKIDKKLADSYMHAVCKFGSILAYRATRPYAGDWMLKYVPFFPISKNNKKTVAILHEFTAKIVENRRKYHETTGYQYLTDLNDNVVTSSNDSAQGYKKRFAMLDLLLDAERKGLIDEAGIKEEVDTFTFAGHDSTTLGLTYSLMLLAENKEAQEKARSEVTQILEQSGGKLGLPELQELRYLECCLKEVLRLYPIVSTVVRYVEEDLELKHATIPKDSYVMCNFFDVNRDPNFWNEPEKFDPSRFFPENIRDRHPFAYLPFSAGPRNCIGQKFAMNELKALVGMILYNFDLEPVSRSENMELAIDIIIRPSKPVYLKFIPRVKEKENLSRCI</sequence>
<gene>
    <name evidence="1" type="ORF">QAD02_004539</name>
</gene>
<dbReference type="EMBL" id="CM056743">
    <property type="protein sequence ID" value="KAJ8673277.1"/>
    <property type="molecule type" value="Genomic_DNA"/>
</dbReference>
<accession>A0ACC2NQ89</accession>
<reference evidence="1" key="1">
    <citation type="submission" date="2023-04" db="EMBL/GenBank/DDBJ databases">
        <title>A chromosome-level genome assembly of the parasitoid wasp Eretmocerus hayati.</title>
        <authorList>
            <person name="Zhong Y."/>
            <person name="Liu S."/>
            <person name="Liu Y."/>
        </authorList>
    </citation>
    <scope>NUCLEOTIDE SEQUENCE</scope>
    <source>
        <strain evidence="1">ZJU_SS_LIU_2023</strain>
    </source>
</reference>
<dbReference type="Proteomes" id="UP001239111">
    <property type="component" value="Chromosome 3"/>
</dbReference>
<protein>
    <submittedName>
        <fullName evidence="1">Uncharacterized protein</fullName>
    </submittedName>
</protein>
<evidence type="ECO:0000313" key="1">
    <source>
        <dbReference type="EMBL" id="KAJ8673277.1"/>
    </source>
</evidence>
<name>A0ACC2NQ89_9HYME</name>